<name>A0ABZ0FG94_9GAMM</name>
<reference evidence="1 2" key="1">
    <citation type="submission" date="2023-10" db="EMBL/GenBank/DDBJ databases">
        <title>Genome analysis of psychrotrophic aerobic bacterium Aeromonas allosaccharophila BIM B-1809 isolated from infected fish.</title>
        <authorList>
            <person name="Leanovich S.I."/>
            <person name="Sidarenka A.V."/>
            <person name="Akhremchuk A.E."/>
            <person name="Sikolenko M.A."/>
            <person name="Valentovich L.N."/>
        </authorList>
    </citation>
    <scope>NUCLEOTIDE SEQUENCE [LARGE SCALE GENOMIC DNA]</scope>
    <source>
        <strain evidence="1 2">BIM B-1809</strain>
    </source>
</reference>
<evidence type="ECO:0000313" key="2">
    <source>
        <dbReference type="Proteomes" id="UP001302667"/>
    </source>
</evidence>
<dbReference type="EMBL" id="CP136584">
    <property type="protein sequence ID" value="WOE68184.1"/>
    <property type="molecule type" value="Genomic_DNA"/>
</dbReference>
<protein>
    <submittedName>
        <fullName evidence="1">Uncharacterized protein</fullName>
    </submittedName>
</protein>
<gene>
    <name evidence="1" type="ORF">RY972_09105</name>
</gene>
<sequence>MTKNAARNTSTRLVKKTEPACTLTAIIGRNLVNLAHIAYTKRYQPLNESLDRMTPDAISRLGVGINSLERQIAFDAAAEPEKQVQLLKDVRDALANAGLLEKYFMLEDGTIVLPELVKSADYGDMGNGPVVRLYADGIEKPILTCLCSSEAACVQLLTELSNRLNGSSTQ</sequence>
<proteinExistence type="predicted"/>
<organism evidence="1 2">
    <name type="scientific">Aeromonas allosaccharophila</name>
    <dbReference type="NCBI Taxonomy" id="656"/>
    <lineage>
        <taxon>Bacteria</taxon>
        <taxon>Pseudomonadati</taxon>
        <taxon>Pseudomonadota</taxon>
        <taxon>Gammaproteobacteria</taxon>
        <taxon>Aeromonadales</taxon>
        <taxon>Aeromonadaceae</taxon>
        <taxon>Aeromonas</taxon>
    </lineage>
</organism>
<evidence type="ECO:0000313" key="1">
    <source>
        <dbReference type="EMBL" id="WOE68184.1"/>
    </source>
</evidence>
<dbReference type="Proteomes" id="UP001302667">
    <property type="component" value="Chromosome"/>
</dbReference>
<accession>A0ABZ0FG94</accession>
<keyword evidence="2" id="KW-1185">Reference proteome</keyword>
<dbReference type="RefSeq" id="WP_041205484.1">
    <property type="nucleotide sequence ID" value="NZ_CP136584.1"/>
</dbReference>